<feature type="domain" description="HTH LytTR-type" evidence="1">
    <location>
        <begin position="127"/>
        <end position="225"/>
    </location>
</feature>
<dbReference type="GO" id="GO:0003677">
    <property type="term" value="F:DNA binding"/>
    <property type="evidence" value="ECO:0007669"/>
    <property type="project" value="UniProtKB-KW"/>
</dbReference>
<dbReference type="AlphaFoldDB" id="A0A9D2BNE6"/>
<dbReference type="Pfam" id="PF04397">
    <property type="entry name" value="LytTR"/>
    <property type="match status" value="1"/>
</dbReference>
<evidence type="ECO:0000313" key="3">
    <source>
        <dbReference type="Proteomes" id="UP000886724"/>
    </source>
</evidence>
<dbReference type="Gene3D" id="3.40.50.2300">
    <property type="match status" value="1"/>
</dbReference>
<dbReference type="EMBL" id="DXET01000143">
    <property type="protein sequence ID" value="HIX81629.1"/>
    <property type="molecule type" value="Genomic_DNA"/>
</dbReference>
<dbReference type="SUPFAM" id="SSF52172">
    <property type="entry name" value="CheY-like"/>
    <property type="match status" value="1"/>
</dbReference>
<comment type="caution">
    <text evidence="2">The sequence shown here is derived from an EMBL/GenBank/DDBJ whole genome shotgun (WGS) entry which is preliminary data.</text>
</comment>
<proteinExistence type="predicted"/>
<dbReference type="PROSITE" id="PS50930">
    <property type="entry name" value="HTH_LYTTR"/>
    <property type="match status" value="1"/>
</dbReference>
<reference evidence="2" key="1">
    <citation type="journal article" date="2021" name="PeerJ">
        <title>Extensive microbial diversity within the chicken gut microbiome revealed by metagenomics and culture.</title>
        <authorList>
            <person name="Gilroy R."/>
            <person name="Ravi A."/>
            <person name="Getino M."/>
            <person name="Pursley I."/>
            <person name="Horton D.L."/>
            <person name="Alikhan N.F."/>
            <person name="Baker D."/>
            <person name="Gharbi K."/>
            <person name="Hall N."/>
            <person name="Watson M."/>
            <person name="Adriaenssens E.M."/>
            <person name="Foster-Nyarko E."/>
            <person name="Jarju S."/>
            <person name="Secka A."/>
            <person name="Antonio M."/>
            <person name="Oren A."/>
            <person name="Chaudhuri R.R."/>
            <person name="La Ragione R."/>
            <person name="Hildebrand F."/>
            <person name="Pallen M.J."/>
        </authorList>
    </citation>
    <scope>NUCLEOTIDE SEQUENCE</scope>
    <source>
        <strain evidence="2">ChiGjej1B1-14440</strain>
    </source>
</reference>
<dbReference type="PANTHER" id="PTHR37299">
    <property type="entry name" value="TRANSCRIPTIONAL REGULATOR-RELATED"/>
    <property type="match status" value="1"/>
</dbReference>
<reference evidence="2" key="2">
    <citation type="submission" date="2021-04" db="EMBL/GenBank/DDBJ databases">
        <authorList>
            <person name="Gilroy R."/>
        </authorList>
    </citation>
    <scope>NUCLEOTIDE SEQUENCE</scope>
    <source>
        <strain evidence="2">ChiGjej1B1-14440</strain>
    </source>
</reference>
<evidence type="ECO:0000313" key="2">
    <source>
        <dbReference type="EMBL" id="HIX81629.1"/>
    </source>
</evidence>
<accession>A0A9D2BNE6</accession>
<dbReference type="Gene3D" id="2.40.50.1020">
    <property type="entry name" value="LytTr DNA-binding domain"/>
    <property type="match status" value="1"/>
</dbReference>
<name>A0A9D2BNE6_9FIRM</name>
<dbReference type="InterPro" id="IPR011006">
    <property type="entry name" value="CheY-like_superfamily"/>
</dbReference>
<evidence type="ECO:0000259" key="1">
    <source>
        <dbReference type="PROSITE" id="PS50930"/>
    </source>
</evidence>
<dbReference type="InterPro" id="IPR007492">
    <property type="entry name" value="LytTR_DNA-bd_dom"/>
</dbReference>
<dbReference type="Proteomes" id="UP000886724">
    <property type="component" value="Unassembled WGS sequence"/>
</dbReference>
<dbReference type="GO" id="GO:0000156">
    <property type="term" value="F:phosphorelay response regulator activity"/>
    <property type="evidence" value="ECO:0007669"/>
    <property type="project" value="InterPro"/>
</dbReference>
<organism evidence="2 3">
    <name type="scientific">Candidatus Erysipelatoclostridium merdavium</name>
    <dbReference type="NCBI Taxonomy" id="2838566"/>
    <lineage>
        <taxon>Bacteria</taxon>
        <taxon>Bacillati</taxon>
        <taxon>Bacillota</taxon>
        <taxon>Erysipelotrichia</taxon>
        <taxon>Erysipelotrichales</taxon>
        <taxon>Erysipelotrichales incertae sedis</taxon>
    </lineage>
</organism>
<dbReference type="SMART" id="SM00850">
    <property type="entry name" value="LytTR"/>
    <property type="match status" value="1"/>
</dbReference>
<gene>
    <name evidence="2" type="ORF">H9980_06625</name>
</gene>
<keyword evidence="2" id="KW-0238">DNA-binding</keyword>
<sequence>MQVVILNNDKKFLDQIRNEIYQIDPLIEIVVYNDAIKFLEDFELFLDYSIFIVDILFYNENGIELAKKINNQINGAQIIFVSNYVNVISEIYETKHCYFIYKPSLEKYLFKALKRAINNIRESKNNILINCRGKKIVISLSEIIYFERDLRRTIIHLNNTQYYTYDKFQSFLDLVPDNFFECHRSFIVNFNEVREHQRNRFILKNNVVIPISRSHEKQAKDAFENYLMYSQ</sequence>
<dbReference type="InterPro" id="IPR046947">
    <property type="entry name" value="LytR-like"/>
</dbReference>
<dbReference type="PANTHER" id="PTHR37299:SF1">
    <property type="entry name" value="STAGE 0 SPORULATION PROTEIN A HOMOLOG"/>
    <property type="match status" value="1"/>
</dbReference>
<protein>
    <submittedName>
        <fullName evidence="2">LytTR family DNA-binding domain-containing protein</fullName>
    </submittedName>
</protein>